<dbReference type="Pfam" id="PF05504">
    <property type="entry name" value="Spore_GerAC"/>
    <property type="match status" value="1"/>
</dbReference>
<evidence type="ECO:0000313" key="12">
    <source>
        <dbReference type="Proteomes" id="UP000187412"/>
    </source>
</evidence>
<keyword evidence="3" id="KW-0309">Germination</keyword>
<keyword evidence="5" id="KW-0472">Membrane</keyword>
<dbReference type="InterPro" id="IPR057336">
    <property type="entry name" value="GerAC_N"/>
</dbReference>
<protein>
    <submittedName>
        <fullName evidence="11">Uncharacterized protein</fullName>
    </submittedName>
</protein>
<dbReference type="InterPro" id="IPR008844">
    <property type="entry name" value="Spore_GerAC-like"/>
</dbReference>
<dbReference type="EMBL" id="MPTB01000001">
    <property type="protein sequence ID" value="OMD53767.1"/>
    <property type="molecule type" value="Genomic_DNA"/>
</dbReference>
<keyword evidence="4" id="KW-0732">Signal</keyword>
<evidence type="ECO:0000256" key="3">
    <source>
        <dbReference type="ARBA" id="ARBA00022544"/>
    </source>
</evidence>
<keyword evidence="7" id="KW-0449">Lipoprotein</keyword>
<dbReference type="PANTHER" id="PTHR35789:SF1">
    <property type="entry name" value="SPORE GERMINATION PROTEIN B3"/>
    <property type="match status" value="1"/>
</dbReference>
<evidence type="ECO:0000259" key="10">
    <source>
        <dbReference type="Pfam" id="PF25198"/>
    </source>
</evidence>
<dbReference type="Gene3D" id="3.30.300.210">
    <property type="entry name" value="Nutrient germinant receptor protein C, domain 3"/>
    <property type="match status" value="1"/>
</dbReference>
<evidence type="ECO:0000259" key="9">
    <source>
        <dbReference type="Pfam" id="PF05504"/>
    </source>
</evidence>
<reference evidence="11 12" key="1">
    <citation type="submission" date="2016-10" db="EMBL/GenBank/DDBJ databases">
        <title>Paenibacillus species isolates.</title>
        <authorList>
            <person name="Beno S.M."/>
        </authorList>
    </citation>
    <scope>NUCLEOTIDE SEQUENCE [LARGE SCALE GENOMIC DNA]</scope>
    <source>
        <strain evidence="11 12">FSL H7-0744</strain>
    </source>
</reference>
<dbReference type="PROSITE" id="PS51257">
    <property type="entry name" value="PROKAR_LIPOPROTEIN"/>
    <property type="match status" value="1"/>
</dbReference>
<dbReference type="Proteomes" id="UP000187412">
    <property type="component" value="Unassembled WGS sequence"/>
</dbReference>
<sequence>MRTKMPVLLTVWLILSLILTGCWNSRELNDLAIVSGIGIDLTANNGEFRVTFQVVNPSASSTSMGSGNGMPAVTVISASDRTVFGALRKASKRATRQLFFAHSQLVVVGESLARSGIEGLFDIFERSHELRLNSPVLISRNSDAASVLKILTTLESLPSMGVVKKMQNTSRVYGENRNMNVFEIINGITGEGDLTINGLRLIGDPSDGMKKSSLEQSETKAGTIMSGLGVFKDDKLIYWMDGPAARGTQWVLNKVIETNIDIASANKDEDIAVNVFYSKTTAKVEVRNGIPVFHLHIREEGIINETGSYVDLSLKEEIVKLEAELEEKTKEEVELAVRTAQASQTDIFGFGNELKRTDPAIWDKVGKEWSTAFARGELDIQVEAYIRSTGMRLKPYMAPEKE</sequence>
<gene>
    <name evidence="11" type="ORF">BSK56_01060</name>
</gene>
<dbReference type="Pfam" id="PF25198">
    <property type="entry name" value="Spore_GerAC_N"/>
    <property type="match status" value="1"/>
</dbReference>
<keyword evidence="8" id="KW-0175">Coiled coil</keyword>
<dbReference type="InterPro" id="IPR046953">
    <property type="entry name" value="Spore_GerAC-like_C"/>
</dbReference>
<dbReference type="Gene3D" id="6.20.190.10">
    <property type="entry name" value="Nutrient germinant receptor protein C, domain 1"/>
    <property type="match status" value="1"/>
</dbReference>
<keyword evidence="12" id="KW-1185">Reference proteome</keyword>
<dbReference type="NCBIfam" id="TIGR02887">
    <property type="entry name" value="spore_ger_x_C"/>
    <property type="match status" value="1"/>
</dbReference>
<evidence type="ECO:0000256" key="5">
    <source>
        <dbReference type="ARBA" id="ARBA00023136"/>
    </source>
</evidence>
<name>A0ABX3HS12_PAEBO</name>
<organism evidence="11 12">
    <name type="scientific">Paenibacillus borealis</name>
    <dbReference type="NCBI Taxonomy" id="160799"/>
    <lineage>
        <taxon>Bacteria</taxon>
        <taxon>Bacillati</taxon>
        <taxon>Bacillota</taxon>
        <taxon>Bacilli</taxon>
        <taxon>Bacillales</taxon>
        <taxon>Paenibacillaceae</taxon>
        <taxon>Paenibacillus</taxon>
    </lineage>
</organism>
<accession>A0ABX3HS12</accession>
<dbReference type="RefSeq" id="WP_076108959.1">
    <property type="nucleotide sequence ID" value="NZ_MPTB01000001.1"/>
</dbReference>
<dbReference type="InterPro" id="IPR038501">
    <property type="entry name" value="Spore_GerAC_C_sf"/>
</dbReference>
<feature type="coiled-coil region" evidence="8">
    <location>
        <begin position="311"/>
        <end position="338"/>
    </location>
</feature>
<evidence type="ECO:0000256" key="4">
    <source>
        <dbReference type="ARBA" id="ARBA00022729"/>
    </source>
</evidence>
<dbReference type="PANTHER" id="PTHR35789">
    <property type="entry name" value="SPORE GERMINATION PROTEIN B3"/>
    <property type="match status" value="1"/>
</dbReference>
<proteinExistence type="inferred from homology"/>
<evidence type="ECO:0000256" key="2">
    <source>
        <dbReference type="ARBA" id="ARBA00007886"/>
    </source>
</evidence>
<evidence type="ECO:0000313" key="11">
    <source>
        <dbReference type="EMBL" id="OMD53767.1"/>
    </source>
</evidence>
<evidence type="ECO:0000256" key="7">
    <source>
        <dbReference type="ARBA" id="ARBA00023288"/>
    </source>
</evidence>
<evidence type="ECO:0000256" key="6">
    <source>
        <dbReference type="ARBA" id="ARBA00023139"/>
    </source>
</evidence>
<evidence type="ECO:0000256" key="8">
    <source>
        <dbReference type="SAM" id="Coils"/>
    </source>
</evidence>
<feature type="domain" description="Spore germination protein N-terminal" evidence="10">
    <location>
        <begin position="24"/>
        <end position="199"/>
    </location>
</feature>
<comment type="caution">
    <text evidence="11">The sequence shown here is derived from an EMBL/GenBank/DDBJ whole genome shotgun (WGS) entry which is preliminary data.</text>
</comment>
<comment type="similarity">
    <text evidence="2">Belongs to the GerABKC lipoprotein family.</text>
</comment>
<comment type="subcellular location">
    <subcellularLocation>
        <location evidence="1">Membrane</location>
        <topology evidence="1">Lipid-anchor</topology>
    </subcellularLocation>
</comment>
<feature type="domain" description="Spore germination GerAC-like C-terminal" evidence="9">
    <location>
        <begin position="226"/>
        <end position="390"/>
    </location>
</feature>
<keyword evidence="6" id="KW-0564">Palmitate</keyword>
<evidence type="ECO:0000256" key="1">
    <source>
        <dbReference type="ARBA" id="ARBA00004635"/>
    </source>
</evidence>